<gene>
    <name evidence="2" type="ORF">VHP8226_01479</name>
</gene>
<keyword evidence="1" id="KW-0732">Signal</keyword>
<name>A0ABN8DHW1_9VIBR</name>
<feature type="chain" id="PRO_5045588427" description="GlyGly-CTERM sorting domain-containing protein" evidence="1">
    <location>
        <begin position="24"/>
        <end position="680"/>
    </location>
</feature>
<evidence type="ECO:0008006" key="4">
    <source>
        <dbReference type="Google" id="ProtNLM"/>
    </source>
</evidence>
<protein>
    <recommendedName>
        <fullName evidence="4">GlyGly-CTERM sorting domain-containing protein</fullName>
    </recommendedName>
</protein>
<dbReference type="InterPro" id="IPR022562">
    <property type="entry name" value="DUF3466"/>
</dbReference>
<dbReference type="EMBL" id="CAKLCM010000002">
    <property type="protein sequence ID" value="CAH0525997.1"/>
    <property type="molecule type" value="Genomic_DNA"/>
</dbReference>
<accession>A0ABN8DHW1</accession>
<sequence length="680" mass="73107">MSCKVFNKSIIAASILAATSANAALYNIVEVDPSADIEANGVYSAEFTEFYASALEAVDEGSITDPDSYLGCFATGVSCQDFTLYGDTLNGSEGHSYRQEVPFNYDSRFYYTSRGRNEDYCDGQLGYATCESWADKLWYSFSDFGGLERERNAFEATEYLSNAHAFVGSNKLAVSPSSVYVPGGTSTLNSNSENTVINSVTADGAIIGTTSSGYYSLDSGNLALAYRQRGYLFDDTASTTTMLLPLANDENATEDQIRITEQMGRSMAWDSFSYNGETYVVGSASVGPFDYGDSDKDWTGDLNNCVGSDVLDPAALADCQNFAFASKATVWKLSDTDSATNTLNAIEASAWNRGTSRNVEERAMQGSVRGAAIAADSISDLQDQPVLVGLNSYADDDELFMEATVFIPQVASGSVDIDAGQAWSPIRISKATIKDDGDYVYSNSYAADVNQNLVVVGAAKRRGNNPENGAMPNRMFLTEIEGNDTDGYSASAKYFDDINSNSGIFFRGVGGEIGAINNFNEIVGSVDAEQSREDGGKQRRRRGFIYPYDADAGGSVDDRMAIFDNQPWLLDDLTNSGDALESNNQYRIISASDINDDGVIAATAIKCENGYDTTAHNSLCGSGSITEKVVSVKLIPIAESTAEDIKTRAVESDTISREGGSLGGSMLLILMTMLGLRRNK</sequence>
<feature type="signal peptide" evidence="1">
    <location>
        <begin position="1"/>
        <end position="23"/>
    </location>
</feature>
<proteinExistence type="predicted"/>
<evidence type="ECO:0000313" key="3">
    <source>
        <dbReference type="Proteomes" id="UP000838160"/>
    </source>
</evidence>
<evidence type="ECO:0000256" key="1">
    <source>
        <dbReference type="SAM" id="SignalP"/>
    </source>
</evidence>
<dbReference type="Pfam" id="PF11949">
    <property type="entry name" value="DUF3466"/>
    <property type="match status" value="1"/>
</dbReference>
<evidence type="ECO:0000313" key="2">
    <source>
        <dbReference type="EMBL" id="CAH0525997.1"/>
    </source>
</evidence>
<dbReference type="RefSeq" id="WP_237484436.1">
    <property type="nucleotide sequence ID" value="NZ_CAKLCM010000002.1"/>
</dbReference>
<dbReference type="Proteomes" id="UP000838160">
    <property type="component" value="Unassembled WGS sequence"/>
</dbReference>
<organism evidence="2 3">
    <name type="scientific">Vibrio hippocampi</name>
    <dbReference type="NCBI Taxonomy" id="654686"/>
    <lineage>
        <taxon>Bacteria</taxon>
        <taxon>Pseudomonadati</taxon>
        <taxon>Pseudomonadota</taxon>
        <taxon>Gammaproteobacteria</taxon>
        <taxon>Vibrionales</taxon>
        <taxon>Vibrionaceae</taxon>
        <taxon>Vibrio</taxon>
    </lineage>
</organism>
<reference evidence="2" key="1">
    <citation type="submission" date="2021-12" db="EMBL/GenBank/DDBJ databases">
        <authorList>
            <person name="Rodrigo-Torres L."/>
            <person name="Arahal R. D."/>
            <person name="Lucena T."/>
        </authorList>
    </citation>
    <scope>NUCLEOTIDE SEQUENCE</scope>
    <source>
        <strain evidence="2">CECT 8226</strain>
    </source>
</reference>
<comment type="caution">
    <text evidence="2">The sequence shown here is derived from an EMBL/GenBank/DDBJ whole genome shotgun (WGS) entry which is preliminary data.</text>
</comment>
<keyword evidence="3" id="KW-1185">Reference proteome</keyword>